<dbReference type="AlphaFoldDB" id="A0A8D8ZAL4"/>
<feature type="transmembrane region" description="Helical" evidence="1">
    <location>
        <begin position="120"/>
        <end position="137"/>
    </location>
</feature>
<protein>
    <submittedName>
        <fullName evidence="2">Uncharacterized protein</fullName>
    </submittedName>
</protein>
<keyword evidence="1" id="KW-1133">Transmembrane helix</keyword>
<sequence length="175" mass="20623">MFTVAGNMYNWYMTNCTCIRSSSSMFLLFLPCSIMLSTSVLPGVFSFPLLLSPRTPGITRPSFIFSRFKIHRKLLLRFPRLLFARTPSFIVRPLIVVLFVPIVLLSLIIFCVVSVDARFLTIWMNVFYIFFHSRNLFEVWLQFYKSNRLSFFLVTNWLFHWSLFTGILLFGRLIC</sequence>
<reference evidence="2" key="1">
    <citation type="submission" date="2021-05" db="EMBL/GenBank/DDBJ databases">
        <authorList>
            <person name="Alioto T."/>
            <person name="Alioto T."/>
            <person name="Gomez Garrido J."/>
        </authorList>
    </citation>
    <scope>NUCLEOTIDE SEQUENCE</scope>
</reference>
<evidence type="ECO:0000256" key="1">
    <source>
        <dbReference type="SAM" id="Phobius"/>
    </source>
</evidence>
<evidence type="ECO:0000313" key="2">
    <source>
        <dbReference type="EMBL" id="CAG6743852.1"/>
    </source>
</evidence>
<keyword evidence="1" id="KW-0812">Transmembrane</keyword>
<feature type="transmembrane region" description="Helical" evidence="1">
    <location>
        <begin position="89"/>
        <end position="113"/>
    </location>
</feature>
<keyword evidence="1" id="KW-0472">Membrane</keyword>
<proteinExistence type="predicted"/>
<organism evidence="2">
    <name type="scientific">Cacopsylla melanoneura</name>
    <dbReference type="NCBI Taxonomy" id="428564"/>
    <lineage>
        <taxon>Eukaryota</taxon>
        <taxon>Metazoa</taxon>
        <taxon>Ecdysozoa</taxon>
        <taxon>Arthropoda</taxon>
        <taxon>Hexapoda</taxon>
        <taxon>Insecta</taxon>
        <taxon>Pterygota</taxon>
        <taxon>Neoptera</taxon>
        <taxon>Paraneoptera</taxon>
        <taxon>Hemiptera</taxon>
        <taxon>Sternorrhyncha</taxon>
        <taxon>Psylloidea</taxon>
        <taxon>Psyllidae</taxon>
        <taxon>Psyllinae</taxon>
        <taxon>Cacopsylla</taxon>
    </lineage>
</organism>
<accession>A0A8D8ZAL4</accession>
<name>A0A8D8ZAL4_9HEMI</name>
<feature type="transmembrane region" description="Helical" evidence="1">
    <location>
        <begin position="149"/>
        <end position="170"/>
    </location>
</feature>
<dbReference type="EMBL" id="HBUF01454984">
    <property type="protein sequence ID" value="CAG6743852.1"/>
    <property type="molecule type" value="Transcribed_RNA"/>
</dbReference>